<evidence type="ECO:0000256" key="1">
    <source>
        <dbReference type="SAM" id="MobiDB-lite"/>
    </source>
</evidence>
<feature type="region of interest" description="Disordered" evidence="1">
    <location>
        <begin position="147"/>
        <end position="167"/>
    </location>
</feature>
<gene>
    <name evidence="2" type="ORF">NDU88_004797</name>
</gene>
<comment type="caution">
    <text evidence="2">The sequence shown here is derived from an EMBL/GenBank/DDBJ whole genome shotgun (WGS) entry which is preliminary data.</text>
</comment>
<dbReference type="AlphaFoldDB" id="A0AAV7W600"/>
<accession>A0AAV7W600</accession>
<reference evidence="2" key="1">
    <citation type="journal article" date="2022" name="bioRxiv">
        <title>Sequencing and chromosome-scale assembly of the giantPleurodeles waltlgenome.</title>
        <authorList>
            <person name="Brown T."/>
            <person name="Elewa A."/>
            <person name="Iarovenko S."/>
            <person name="Subramanian E."/>
            <person name="Araus A.J."/>
            <person name="Petzold A."/>
            <person name="Susuki M."/>
            <person name="Suzuki K.-i.T."/>
            <person name="Hayashi T."/>
            <person name="Toyoda A."/>
            <person name="Oliveira C."/>
            <person name="Osipova E."/>
            <person name="Leigh N.D."/>
            <person name="Simon A."/>
            <person name="Yun M.H."/>
        </authorList>
    </citation>
    <scope>NUCLEOTIDE SEQUENCE</scope>
    <source>
        <strain evidence="2">20211129_DDA</strain>
        <tissue evidence="2">Liver</tissue>
    </source>
</reference>
<proteinExistence type="predicted"/>
<feature type="region of interest" description="Disordered" evidence="1">
    <location>
        <begin position="1"/>
        <end position="116"/>
    </location>
</feature>
<keyword evidence="3" id="KW-1185">Reference proteome</keyword>
<name>A0AAV7W600_PLEWA</name>
<sequence>MPPISRGPGSGTSARGRPSGESLLSGRTPPPASPVFSLHGRDQSRPSYRASPAPSPASAAIFSGGPGLPRSGIRPSLRPLGRGGGERKKGRRRLPSSPPEQPQRNQGRSRGLAIPDIFSRKSSGSAELLCRVWAPIFAVRPRKGELQGLPGRRALSPRKDSGWVQGR</sequence>
<dbReference type="Proteomes" id="UP001066276">
    <property type="component" value="Chromosome 1_2"/>
</dbReference>
<dbReference type="EMBL" id="JANPWB010000002">
    <property type="protein sequence ID" value="KAJ1209419.1"/>
    <property type="molecule type" value="Genomic_DNA"/>
</dbReference>
<evidence type="ECO:0000313" key="2">
    <source>
        <dbReference type="EMBL" id="KAJ1209419.1"/>
    </source>
</evidence>
<feature type="compositionally biased region" description="Low complexity" evidence="1">
    <location>
        <begin position="45"/>
        <end position="60"/>
    </location>
</feature>
<organism evidence="2 3">
    <name type="scientific">Pleurodeles waltl</name>
    <name type="common">Iberian ribbed newt</name>
    <dbReference type="NCBI Taxonomy" id="8319"/>
    <lineage>
        <taxon>Eukaryota</taxon>
        <taxon>Metazoa</taxon>
        <taxon>Chordata</taxon>
        <taxon>Craniata</taxon>
        <taxon>Vertebrata</taxon>
        <taxon>Euteleostomi</taxon>
        <taxon>Amphibia</taxon>
        <taxon>Batrachia</taxon>
        <taxon>Caudata</taxon>
        <taxon>Salamandroidea</taxon>
        <taxon>Salamandridae</taxon>
        <taxon>Pleurodelinae</taxon>
        <taxon>Pleurodeles</taxon>
    </lineage>
</organism>
<evidence type="ECO:0000313" key="3">
    <source>
        <dbReference type="Proteomes" id="UP001066276"/>
    </source>
</evidence>
<protein>
    <submittedName>
        <fullName evidence="2">Uncharacterized protein</fullName>
    </submittedName>
</protein>